<dbReference type="EC" id="2.1.2.2" evidence="6"/>
<reference evidence="8 9" key="1">
    <citation type="journal article" date="2019" name="Nat. Microbiol.">
        <title>Mediterranean grassland soil C-N compound turnover is dependent on rainfall and depth, and is mediated by genomically divergent microorganisms.</title>
        <authorList>
            <person name="Diamond S."/>
            <person name="Andeer P.F."/>
            <person name="Li Z."/>
            <person name="Crits-Christoph A."/>
            <person name="Burstein D."/>
            <person name="Anantharaman K."/>
            <person name="Lane K.R."/>
            <person name="Thomas B.C."/>
            <person name="Pan C."/>
            <person name="Northen T.R."/>
            <person name="Banfield J.F."/>
        </authorList>
    </citation>
    <scope>NUCLEOTIDE SEQUENCE [LARGE SCALE GENOMIC DNA]</scope>
    <source>
        <strain evidence="8">WS_2</strain>
    </source>
</reference>
<organism evidence="8 9">
    <name type="scientific">Eiseniibacteriota bacterium</name>
    <dbReference type="NCBI Taxonomy" id="2212470"/>
    <lineage>
        <taxon>Bacteria</taxon>
        <taxon>Candidatus Eiseniibacteriota</taxon>
    </lineage>
</organism>
<dbReference type="CDD" id="cd08645">
    <property type="entry name" value="FMT_core_GART"/>
    <property type="match status" value="1"/>
</dbReference>
<evidence type="ECO:0000256" key="4">
    <source>
        <dbReference type="ARBA" id="ARBA00038440"/>
    </source>
</evidence>
<accession>A0A538SEU5</accession>
<keyword evidence="2 6" id="KW-0808">Transferase</keyword>
<comment type="catalytic activity">
    <reaction evidence="5 6">
        <text>N(1)-(5-phospho-beta-D-ribosyl)glycinamide + (6R)-10-formyltetrahydrofolate = N(2)-formyl-N(1)-(5-phospho-beta-D-ribosyl)glycinamide + (6S)-5,6,7,8-tetrahydrofolate + H(+)</text>
        <dbReference type="Rhea" id="RHEA:15053"/>
        <dbReference type="ChEBI" id="CHEBI:15378"/>
        <dbReference type="ChEBI" id="CHEBI:57453"/>
        <dbReference type="ChEBI" id="CHEBI:143788"/>
        <dbReference type="ChEBI" id="CHEBI:147286"/>
        <dbReference type="ChEBI" id="CHEBI:195366"/>
        <dbReference type="EC" id="2.1.2.2"/>
    </reaction>
</comment>
<name>A0A538SEU5_UNCEI</name>
<dbReference type="PROSITE" id="PS00373">
    <property type="entry name" value="GART"/>
    <property type="match status" value="1"/>
</dbReference>
<feature type="binding site" evidence="6">
    <location>
        <begin position="22"/>
        <end position="24"/>
    </location>
    <ligand>
        <name>N(1)-(5-phospho-beta-D-ribosyl)glycinamide</name>
        <dbReference type="ChEBI" id="CHEBI:143788"/>
    </ligand>
</feature>
<dbReference type="InterPro" id="IPR001555">
    <property type="entry name" value="GART_AS"/>
</dbReference>
<dbReference type="GO" id="GO:0005829">
    <property type="term" value="C:cytosol"/>
    <property type="evidence" value="ECO:0007669"/>
    <property type="project" value="TreeGrafter"/>
</dbReference>
<gene>
    <name evidence="6" type="primary">purN</name>
    <name evidence="8" type="ORF">E6K72_11930</name>
</gene>
<feature type="site" description="Raises pKa of active site His" evidence="6">
    <location>
        <position position="155"/>
    </location>
</feature>
<dbReference type="InterPro" id="IPR036477">
    <property type="entry name" value="Formyl_transf_N_sf"/>
</dbReference>
<feature type="binding site" evidence="6">
    <location>
        <position position="117"/>
    </location>
    <ligand>
        <name>(6R)-10-formyltetrahydrofolate</name>
        <dbReference type="ChEBI" id="CHEBI:195366"/>
    </ligand>
</feature>
<dbReference type="InterPro" id="IPR004607">
    <property type="entry name" value="GART"/>
</dbReference>
<dbReference type="GO" id="GO:0004644">
    <property type="term" value="F:phosphoribosylglycinamide formyltransferase activity"/>
    <property type="evidence" value="ECO:0007669"/>
    <property type="project" value="UniProtKB-UniRule"/>
</dbReference>
<comment type="pathway">
    <text evidence="1 6">Purine metabolism; IMP biosynthesis via de novo pathway; N(2)-formyl-N(1)-(5-phospho-D-ribosyl)glycinamide from N(1)-(5-phospho-D-ribosyl)glycinamide (10-formyl THF route): step 1/1.</text>
</comment>
<dbReference type="InterPro" id="IPR002376">
    <property type="entry name" value="Formyl_transf_N"/>
</dbReference>
<proteinExistence type="inferred from homology"/>
<dbReference type="Pfam" id="PF00551">
    <property type="entry name" value="Formyl_trans_N"/>
    <property type="match status" value="1"/>
</dbReference>
<comment type="caution">
    <text evidence="6">Lacks conserved residue(s) required for the propagation of feature annotation.</text>
</comment>
<evidence type="ECO:0000313" key="9">
    <source>
        <dbReference type="Proteomes" id="UP000317716"/>
    </source>
</evidence>
<feature type="binding site" evidence="6">
    <location>
        <position position="75"/>
    </location>
    <ligand>
        <name>(6R)-10-formyltetrahydrofolate</name>
        <dbReference type="ChEBI" id="CHEBI:195366"/>
    </ligand>
</feature>
<dbReference type="Gene3D" id="3.40.50.170">
    <property type="entry name" value="Formyl transferase, N-terminal domain"/>
    <property type="match status" value="1"/>
</dbReference>
<protein>
    <recommendedName>
        <fullName evidence="6">Phosphoribosylglycinamide formyltransferase</fullName>
        <ecNumber evidence="6">2.1.2.2</ecNumber>
    </recommendedName>
    <alternativeName>
        <fullName evidence="6">5'-phosphoribosylglycinamide transformylase</fullName>
    </alternativeName>
    <alternativeName>
        <fullName evidence="6">GAR transformylase</fullName>
        <shortName evidence="6">GART</shortName>
    </alternativeName>
</protein>
<dbReference type="PANTHER" id="PTHR43369">
    <property type="entry name" value="PHOSPHORIBOSYLGLYCINAMIDE FORMYLTRANSFERASE"/>
    <property type="match status" value="1"/>
</dbReference>
<dbReference type="SUPFAM" id="SSF53328">
    <property type="entry name" value="Formyltransferase"/>
    <property type="match status" value="1"/>
</dbReference>
<evidence type="ECO:0000256" key="1">
    <source>
        <dbReference type="ARBA" id="ARBA00005054"/>
    </source>
</evidence>
<dbReference type="PANTHER" id="PTHR43369:SF2">
    <property type="entry name" value="PHOSPHORIBOSYLGLYCINAMIDE FORMYLTRANSFERASE"/>
    <property type="match status" value="1"/>
</dbReference>
<comment type="caution">
    <text evidence="8">The sequence shown here is derived from an EMBL/GenBank/DDBJ whole genome shotgun (WGS) entry which is preliminary data.</text>
</comment>
<evidence type="ECO:0000256" key="3">
    <source>
        <dbReference type="ARBA" id="ARBA00022755"/>
    </source>
</evidence>
<evidence type="ECO:0000256" key="2">
    <source>
        <dbReference type="ARBA" id="ARBA00022679"/>
    </source>
</evidence>
<dbReference type="HAMAP" id="MF_01930">
    <property type="entry name" value="PurN"/>
    <property type="match status" value="1"/>
</dbReference>
<sequence>MVDCGVLSSAPATIAVLASGSGSNFESLVLAARNGELGGEIAVLLCDHPSAPVLERARRLGIDALCPPAGRFRTRLEDERPWLEAMYARAVGTVLLAGFMRRLHGTLLVAFPDRILNLHPSLLPAFPGLEAIRCAWEHGVRVTGCTVHLVTADVDGGPILAQSAVDVREGESLASLEARIHEAEHELYPATVRRYLSQPWRREGRRFVFGTAENAHA</sequence>
<feature type="active site" description="Proton donor" evidence="6">
    <location>
        <position position="119"/>
    </location>
</feature>
<dbReference type="UniPathway" id="UPA00074">
    <property type="reaction ID" value="UER00126"/>
</dbReference>
<evidence type="ECO:0000256" key="6">
    <source>
        <dbReference type="HAMAP-Rule" id="MF_01930"/>
    </source>
</evidence>
<comment type="similarity">
    <text evidence="4 6">Belongs to the GART family.</text>
</comment>
<evidence type="ECO:0000313" key="8">
    <source>
        <dbReference type="EMBL" id="TMQ49877.1"/>
    </source>
</evidence>
<feature type="domain" description="Formyl transferase N-terminal" evidence="7">
    <location>
        <begin position="14"/>
        <end position="191"/>
    </location>
</feature>
<dbReference type="EMBL" id="VBOS01000434">
    <property type="protein sequence ID" value="TMQ49877.1"/>
    <property type="molecule type" value="Genomic_DNA"/>
</dbReference>
<keyword evidence="3 6" id="KW-0658">Purine biosynthesis</keyword>
<evidence type="ECO:0000256" key="5">
    <source>
        <dbReference type="ARBA" id="ARBA00047664"/>
    </source>
</evidence>
<dbReference type="NCBIfam" id="TIGR00639">
    <property type="entry name" value="PurN"/>
    <property type="match status" value="1"/>
</dbReference>
<evidence type="ECO:0000259" key="7">
    <source>
        <dbReference type="Pfam" id="PF00551"/>
    </source>
</evidence>
<dbReference type="AlphaFoldDB" id="A0A538SEU5"/>
<dbReference type="Proteomes" id="UP000317716">
    <property type="component" value="Unassembled WGS sequence"/>
</dbReference>
<dbReference type="GO" id="GO:0006189">
    <property type="term" value="P:'de novo' IMP biosynthetic process"/>
    <property type="evidence" value="ECO:0007669"/>
    <property type="project" value="UniProtKB-UniRule"/>
</dbReference>
<comment type="function">
    <text evidence="6">Catalyzes the transfer of a formyl group from 10-formyltetrahydrofolate to 5-phospho-ribosyl-glycinamide (GAR), producing 5-phospho-ribosyl-N-formylglycinamide (FGAR) and tetrahydrofolate.</text>
</comment>